<keyword evidence="7 11" id="KW-0798">TonB box</keyword>
<feature type="signal peptide" evidence="12">
    <location>
        <begin position="1"/>
        <end position="21"/>
    </location>
</feature>
<dbReference type="Pfam" id="PF07715">
    <property type="entry name" value="Plug"/>
    <property type="match status" value="1"/>
</dbReference>
<sequence>MRSLLITSAAIAALLPAAALAEDAQVSEVVVTSTRLPSEVWEVTGARVIDRAELQARQSVFLTDVLTTLPGVGITRNGAFGGVSAIRIRGAGADKTLVLVDGVPVGDPADPNGAFDPSNVQASDERIELLSGPQGSLWGSEAIGGVVALTTREVDGLRLELEGGSFETVRGYAAAGVSEDAYALNGSVGGFRTDGISKAASGSEDDGYETFSANVGGRWRASDAVQLDGRIRYTESEIDIDGYPAPTYELGDTPDRNKSRAWSGFARATVDALGLTHAFSVSAYDLTRTNISDFPARYSAERQVWRWTAQKGEAADPLAFVAGAERQDTQADLDGRDSTDLSVTSVFGVLRARAGERLTLTSSLRYDDPDQFKSRGTGRLSAAFDAGAGFTVTASAGQGFKIPTISQVICDFCFAPPLALKPERAEGYDLRLGWGSDDGRFSGALTGYRLKVRDQISYRNSRYENIAQTRSSGLEAEASAQLATAWQVRLAYAWTDAIDVSTGASLLRVPDHAGSASLFYLEGPWEAALTFRAESSQSDTATDGFTPTVRDGFVTADLAGAYRLNDQITLTARVENLADRGYQETFGYGEPGRAVFVGVRLSR</sequence>
<organism evidence="15 16">
    <name type="scientific">Phenylobacterium deserti</name>
    <dbReference type="NCBI Taxonomy" id="1914756"/>
    <lineage>
        <taxon>Bacteria</taxon>
        <taxon>Pseudomonadati</taxon>
        <taxon>Pseudomonadota</taxon>
        <taxon>Alphaproteobacteria</taxon>
        <taxon>Caulobacterales</taxon>
        <taxon>Caulobacteraceae</taxon>
        <taxon>Phenylobacterium</taxon>
    </lineage>
</organism>
<dbReference type="GO" id="GO:0009279">
    <property type="term" value="C:cell outer membrane"/>
    <property type="evidence" value="ECO:0007669"/>
    <property type="project" value="UniProtKB-SubCell"/>
</dbReference>
<dbReference type="CDD" id="cd01347">
    <property type="entry name" value="ligand_gated_channel"/>
    <property type="match status" value="1"/>
</dbReference>
<evidence type="ECO:0000313" key="16">
    <source>
        <dbReference type="Proteomes" id="UP000249725"/>
    </source>
</evidence>
<keyword evidence="6" id="KW-0406">Ion transport</keyword>
<dbReference type="InterPro" id="IPR036942">
    <property type="entry name" value="Beta-barrel_TonB_sf"/>
</dbReference>
<evidence type="ECO:0000256" key="2">
    <source>
        <dbReference type="ARBA" id="ARBA00022448"/>
    </source>
</evidence>
<keyword evidence="8 10" id="KW-0472">Membrane</keyword>
<dbReference type="GO" id="GO:0006811">
    <property type="term" value="P:monoatomic ion transport"/>
    <property type="evidence" value="ECO:0007669"/>
    <property type="project" value="UniProtKB-KW"/>
</dbReference>
<name>A0A328AUG9_9CAUL</name>
<feature type="chain" id="PRO_5016312458" evidence="12">
    <location>
        <begin position="22"/>
        <end position="603"/>
    </location>
</feature>
<evidence type="ECO:0000256" key="7">
    <source>
        <dbReference type="ARBA" id="ARBA00023077"/>
    </source>
</evidence>
<dbReference type="Gene3D" id="2.40.170.20">
    <property type="entry name" value="TonB-dependent receptor, beta-barrel domain"/>
    <property type="match status" value="1"/>
</dbReference>
<dbReference type="InterPro" id="IPR037066">
    <property type="entry name" value="Plug_dom_sf"/>
</dbReference>
<comment type="subcellular location">
    <subcellularLocation>
        <location evidence="1 10">Cell outer membrane</location>
        <topology evidence="1 10">Multi-pass membrane protein</topology>
    </subcellularLocation>
</comment>
<evidence type="ECO:0000313" key="15">
    <source>
        <dbReference type="EMBL" id="RAK58267.1"/>
    </source>
</evidence>
<keyword evidence="15" id="KW-0675">Receptor</keyword>
<dbReference type="SUPFAM" id="SSF56935">
    <property type="entry name" value="Porins"/>
    <property type="match status" value="1"/>
</dbReference>
<proteinExistence type="inferred from homology"/>
<evidence type="ECO:0000259" key="14">
    <source>
        <dbReference type="Pfam" id="PF07715"/>
    </source>
</evidence>
<dbReference type="OrthoDB" id="9796221at2"/>
<reference evidence="16" key="1">
    <citation type="submission" date="2018-05" db="EMBL/GenBank/DDBJ databases">
        <authorList>
            <person name="Li X."/>
        </authorList>
    </citation>
    <scope>NUCLEOTIDE SEQUENCE [LARGE SCALE GENOMIC DNA]</scope>
    <source>
        <strain evidence="16">YIM 73061</strain>
    </source>
</reference>
<evidence type="ECO:0000256" key="3">
    <source>
        <dbReference type="ARBA" id="ARBA00022452"/>
    </source>
</evidence>
<evidence type="ECO:0000256" key="10">
    <source>
        <dbReference type="PROSITE-ProRule" id="PRU01360"/>
    </source>
</evidence>
<dbReference type="Pfam" id="PF00593">
    <property type="entry name" value="TonB_dep_Rec_b-barrel"/>
    <property type="match status" value="1"/>
</dbReference>
<keyword evidence="3 10" id="KW-1134">Transmembrane beta strand</keyword>
<dbReference type="PANTHER" id="PTHR30069">
    <property type="entry name" value="TONB-DEPENDENT OUTER MEMBRANE RECEPTOR"/>
    <property type="match status" value="1"/>
</dbReference>
<evidence type="ECO:0000259" key="13">
    <source>
        <dbReference type="Pfam" id="PF00593"/>
    </source>
</evidence>
<dbReference type="Gene3D" id="2.170.130.10">
    <property type="entry name" value="TonB-dependent receptor, plug domain"/>
    <property type="match status" value="1"/>
</dbReference>
<dbReference type="RefSeq" id="WP_111514717.1">
    <property type="nucleotide sequence ID" value="NZ_QFYR01000001.1"/>
</dbReference>
<accession>A0A328AUG9</accession>
<evidence type="ECO:0000256" key="4">
    <source>
        <dbReference type="ARBA" id="ARBA00022692"/>
    </source>
</evidence>
<keyword evidence="2 10" id="KW-0813">Transport</keyword>
<evidence type="ECO:0000256" key="5">
    <source>
        <dbReference type="ARBA" id="ARBA00022729"/>
    </source>
</evidence>
<dbReference type="PANTHER" id="PTHR30069:SF53">
    <property type="entry name" value="COLICIN I RECEPTOR-RELATED"/>
    <property type="match status" value="1"/>
</dbReference>
<feature type="domain" description="TonB-dependent receptor plug" evidence="14">
    <location>
        <begin position="47"/>
        <end position="146"/>
    </location>
</feature>
<protein>
    <submittedName>
        <fullName evidence="15">TonB-dependent receptor</fullName>
    </submittedName>
</protein>
<dbReference type="InterPro" id="IPR000531">
    <property type="entry name" value="Beta-barrel_TonB"/>
</dbReference>
<evidence type="ECO:0000256" key="1">
    <source>
        <dbReference type="ARBA" id="ARBA00004571"/>
    </source>
</evidence>
<feature type="domain" description="TonB-dependent receptor-like beta-barrel" evidence="13">
    <location>
        <begin position="183"/>
        <end position="577"/>
    </location>
</feature>
<gene>
    <name evidence="15" type="ORF">DJ018_07030</name>
</gene>
<keyword evidence="9 10" id="KW-0998">Cell outer membrane</keyword>
<dbReference type="AlphaFoldDB" id="A0A328AUG9"/>
<keyword evidence="4 10" id="KW-0812">Transmembrane</keyword>
<evidence type="ECO:0000256" key="9">
    <source>
        <dbReference type="ARBA" id="ARBA00023237"/>
    </source>
</evidence>
<dbReference type="GO" id="GO:0015889">
    <property type="term" value="P:cobalamin transport"/>
    <property type="evidence" value="ECO:0007669"/>
    <property type="project" value="TreeGrafter"/>
</dbReference>
<evidence type="ECO:0000256" key="12">
    <source>
        <dbReference type="SAM" id="SignalP"/>
    </source>
</evidence>
<dbReference type="InterPro" id="IPR039426">
    <property type="entry name" value="TonB-dep_rcpt-like"/>
</dbReference>
<comment type="similarity">
    <text evidence="10 11">Belongs to the TonB-dependent receptor family.</text>
</comment>
<dbReference type="InterPro" id="IPR012910">
    <property type="entry name" value="Plug_dom"/>
</dbReference>
<evidence type="ECO:0000256" key="8">
    <source>
        <dbReference type="ARBA" id="ARBA00023136"/>
    </source>
</evidence>
<dbReference type="EMBL" id="QFYR01000001">
    <property type="protein sequence ID" value="RAK58267.1"/>
    <property type="molecule type" value="Genomic_DNA"/>
</dbReference>
<comment type="caution">
    <text evidence="15">The sequence shown here is derived from an EMBL/GenBank/DDBJ whole genome shotgun (WGS) entry which is preliminary data.</text>
</comment>
<dbReference type="PROSITE" id="PS52016">
    <property type="entry name" value="TONB_DEPENDENT_REC_3"/>
    <property type="match status" value="1"/>
</dbReference>
<evidence type="ECO:0000256" key="6">
    <source>
        <dbReference type="ARBA" id="ARBA00023065"/>
    </source>
</evidence>
<dbReference type="Proteomes" id="UP000249725">
    <property type="component" value="Unassembled WGS sequence"/>
</dbReference>
<keyword evidence="16" id="KW-1185">Reference proteome</keyword>
<keyword evidence="5 12" id="KW-0732">Signal</keyword>
<evidence type="ECO:0000256" key="11">
    <source>
        <dbReference type="RuleBase" id="RU003357"/>
    </source>
</evidence>